<protein>
    <submittedName>
        <fullName evidence="1">CYFA0S10e00584g1_1</fullName>
    </submittedName>
</protein>
<organism evidence="1">
    <name type="scientific">Cyberlindnera fabianii</name>
    <name type="common">Yeast</name>
    <name type="synonym">Hansenula fabianii</name>
    <dbReference type="NCBI Taxonomy" id="36022"/>
    <lineage>
        <taxon>Eukaryota</taxon>
        <taxon>Fungi</taxon>
        <taxon>Dikarya</taxon>
        <taxon>Ascomycota</taxon>
        <taxon>Saccharomycotina</taxon>
        <taxon>Saccharomycetes</taxon>
        <taxon>Phaffomycetales</taxon>
        <taxon>Phaffomycetaceae</taxon>
        <taxon>Cyberlindnera</taxon>
    </lineage>
</organism>
<evidence type="ECO:0000313" key="1">
    <source>
        <dbReference type="EMBL" id="CDR42640.1"/>
    </source>
</evidence>
<dbReference type="InterPro" id="IPR036282">
    <property type="entry name" value="Glutathione-S-Trfase_C_sf"/>
</dbReference>
<sequence>MSYLKVPEPVRELFDAFPRHKYPAIRQHTALEKQAFEERRFSYSASSLQDGTHFTLVVYNVFQTPEQTYLATDPLCLSAELALALRNNNSLPKVNHDHADKSRNAVFIASHHAHPEGHLPLYVEEDALRKSRRITKDSVSVQETLVSRVDSSSELMLITLVDSVVYDAWMTAVLFDIDDSVKSEIYQYQQSSEFNLVNRAGLSGLLSQLVTRNNFALRNRQIARAFDSTVSSVLVHAVLRKNDRGVEFEKQRNYREFSHALQSIDAILSRKGTQFFSANEKPGLLDIKLASYVTLIQKFMLGTSLLETLDEYPGLKTHAVTVVKACS</sequence>
<dbReference type="PhylomeDB" id="A0A061B6X2"/>
<proteinExistence type="predicted"/>
<reference evidence="1" key="1">
    <citation type="journal article" date="2014" name="Genome Announc.">
        <title>Genome sequence of the yeast Cyberlindnera fabianii (Hansenula fabianii).</title>
        <authorList>
            <person name="Freel K.C."/>
            <person name="Sarilar V."/>
            <person name="Neuveglise C."/>
            <person name="Devillers H."/>
            <person name="Friedrich A."/>
            <person name="Schacherer J."/>
        </authorList>
    </citation>
    <scope>NUCLEOTIDE SEQUENCE</scope>
    <source>
        <strain evidence="1">YJS4271</strain>
    </source>
</reference>
<dbReference type="Pfam" id="PF10806">
    <property type="entry name" value="SAM35"/>
    <property type="match status" value="1"/>
</dbReference>
<name>A0A061B6X2_CYBFA</name>
<dbReference type="SUPFAM" id="SSF47616">
    <property type="entry name" value="GST C-terminal domain-like"/>
    <property type="match status" value="1"/>
</dbReference>
<dbReference type="AlphaFoldDB" id="A0A061B6X2"/>
<gene>
    <name evidence="1" type="ORF">CYFA0S_10e00584g</name>
</gene>
<dbReference type="EMBL" id="LK052895">
    <property type="protein sequence ID" value="CDR42640.1"/>
    <property type="molecule type" value="Genomic_DNA"/>
</dbReference>
<dbReference type="VEuPathDB" id="FungiDB:BON22_3237"/>
<accession>A0A061B6X2</accession>
<dbReference type="OrthoDB" id="198787at2759"/>
<dbReference type="InterPro" id="IPR021211">
    <property type="entry name" value="SAM35"/>
</dbReference>